<organism evidence="1 2">
    <name type="scientific">Solanum commersonii</name>
    <name type="common">Commerson's wild potato</name>
    <name type="synonym">Commerson's nightshade</name>
    <dbReference type="NCBI Taxonomy" id="4109"/>
    <lineage>
        <taxon>Eukaryota</taxon>
        <taxon>Viridiplantae</taxon>
        <taxon>Streptophyta</taxon>
        <taxon>Embryophyta</taxon>
        <taxon>Tracheophyta</taxon>
        <taxon>Spermatophyta</taxon>
        <taxon>Magnoliopsida</taxon>
        <taxon>eudicotyledons</taxon>
        <taxon>Gunneridae</taxon>
        <taxon>Pentapetalae</taxon>
        <taxon>asterids</taxon>
        <taxon>lamiids</taxon>
        <taxon>Solanales</taxon>
        <taxon>Solanaceae</taxon>
        <taxon>Solanoideae</taxon>
        <taxon>Solaneae</taxon>
        <taxon>Solanum</taxon>
    </lineage>
</organism>
<dbReference type="Proteomes" id="UP000824120">
    <property type="component" value="Chromosome 6"/>
</dbReference>
<name>A0A9J5YR42_SOLCO</name>
<feature type="non-terminal residue" evidence="1">
    <location>
        <position position="1"/>
    </location>
</feature>
<gene>
    <name evidence="1" type="ORF">H5410_034260</name>
</gene>
<keyword evidence="2" id="KW-1185">Reference proteome</keyword>
<evidence type="ECO:0000313" key="1">
    <source>
        <dbReference type="EMBL" id="KAG5602890.1"/>
    </source>
</evidence>
<dbReference type="EMBL" id="JACXVP010000006">
    <property type="protein sequence ID" value="KAG5602890.1"/>
    <property type="molecule type" value="Genomic_DNA"/>
</dbReference>
<evidence type="ECO:0000313" key="2">
    <source>
        <dbReference type="Proteomes" id="UP000824120"/>
    </source>
</evidence>
<comment type="caution">
    <text evidence="1">The sequence shown here is derived from an EMBL/GenBank/DDBJ whole genome shotgun (WGS) entry which is preliminary data.</text>
</comment>
<sequence>RLWKYFADPLGIELMNRSFKMLLLNWWNYKTPNIIAKFITRILPLIVINRRFENALEDNLPNM</sequence>
<reference evidence="1 2" key="1">
    <citation type="submission" date="2020-09" db="EMBL/GenBank/DDBJ databases">
        <title>De no assembly of potato wild relative species, Solanum commersonii.</title>
        <authorList>
            <person name="Cho K."/>
        </authorList>
    </citation>
    <scope>NUCLEOTIDE SEQUENCE [LARGE SCALE GENOMIC DNA]</scope>
    <source>
        <strain evidence="1">LZ3.2</strain>
        <tissue evidence="1">Leaf</tissue>
    </source>
</reference>
<dbReference type="AlphaFoldDB" id="A0A9J5YR42"/>
<accession>A0A9J5YR42</accession>
<protein>
    <submittedName>
        <fullName evidence="1">Uncharacterized protein</fullName>
    </submittedName>
</protein>
<proteinExistence type="predicted"/>